<evidence type="ECO:0000313" key="3">
    <source>
        <dbReference type="Proteomes" id="UP000265926"/>
    </source>
</evidence>
<dbReference type="PANTHER" id="PTHR33594:SF1">
    <property type="entry name" value="HD_PDEASE DOMAIN-CONTAINING PROTEIN"/>
    <property type="match status" value="1"/>
</dbReference>
<feature type="domain" description="HD/PDEase" evidence="1">
    <location>
        <begin position="22"/>
        <end position="135"/>
    </location>
</feature>
<dbReference type="InterPro" id="IPR006674">
    <property type="entry name" value="HD_domain"/>
</dbReference>
<protein>
    <submittedName>
        <fullName evidence="2">HD domain-containing protein</fullName>
    </submittedName>
</protein>
<name>A0A399T314_9BACT</name>
<proteinExistence type="predicted"/>
<dbReference type="OrthoDB" id="9797344at2"/>
<dbReference type="SMART" id="SM00471">
    <property type="entry name" value="HDc"/>
    <property type="match status" value="1"/>
</dbReference>
<dbReference type="CDD" id="cd00077">
    <property type="entry name" value="HDc"/>
    <property type="match status" value="1"/>
</dbReference>
<accession>A0A399T314</accession>
<dbReference type="Gene3D" id="1.10.472.50">
    <property type="entry name" value="HD-domain/PDEase-like"/>
    <property type="match status" value="1"/>
</dbReference>
<organism evidence="2 3">
    <name type="scientific">Maribellus luteus</name>
    <dbReference type="NCBI Taxonomy" id="2305463"/>
    <lineage>
        <taxon>Bacteria</taxon>
        <taxon>Pseudomonadati</taxon>
        <taxon>Bacteroidota</taxon>
        <taxon>Bacteroidia</taxon>
        <taxon>Marinilabiliales</taxon>
        <taxon>Prolixibacteraceae</taxon>
        <taxon>Maribellus</taxon>
    </lineage>
</organism>
<dbReference type="PANTHER" id="PTHR33594">
    <property type="entry name" value="SUPERFAMILY HYDROLASE, PUTATIVE (AFU_ORTHOLOGUE AFUA_1G03035)-RELATED"/>
    <property type="match status" value="1"/>
</dbReference>
<dbReference type="EMBL" id="QWGR01000002">
    <property type="protein sequence ID" value="RIJ50228.1"/>
    <property type="molecule type" value="Genomic_DNA"/>
</dbReference>
<evidence type="ECO:0000259" key="1">
    <source>
        <dbReference type="SMART" id="SM00471"/>
    </source>
</evidence>
<comment type="caution">
    <text evidence="2">The sequence shown here is derived from an EMBL/GenBank/DDBJ whole genome shotgun (WGS) entry which is preliminary data.</text>
</comment>
<dbReference type="Pfam" id="PF01966">
    <property type="entry name" value="HD"/>
    <property type="match status" value="1"/>
</dbReference>
<evidence type="ECO:0000313" key="2">
    <source>
        <dbReference type="EMBL" id="RIJ50228.1"/>
    </source>
</evidence>
<sequence length="214" mass="24669">MRQNEVLKRTEDHIKELFDGEGSGHDWWHIFRVRNLALKISEHEGGDRFTIEMAALLHDLDDWKLQTGNHTSRARAWLKQMDVEAVQQEKILRVISEVSFKGAEVKTAATSKEAKIVQDADRLDAIGAIGIARTFAYGGNKNRLMYDPNIPPVMHNNFDDYKKSTAPTINHFYEKLLLLKERLNTSSALQIANERHAFMEVFLDRFFGEWNGEI</sequence>
<reference evidence="2 3" key="1">
    <citation type="submission" date="2018-08" db="EMBL/GenBank/DDBJ databases">
        <title>Pallidiluteibacterium maritimus gen. nov., sp. nov., isolated from coastal sediment.</title>
        <authorList>
            <person name="Zhou L.Y."/>
        </authorList>
    </citation>
    <scope>NUCLEOTIDE SEQUENCE [LARGE SCALE GENOMIC DNA]</scope>
    <source>
        <strain evidence="2 3">XSD2</strain>
    </source>
</reference>
<dbReference type="InterPro" id="IPR003607">
    <property type="entry name" value="HD/PDEase_dom"/>
</dbReference>
<gene>
    <name evidence="2" type="ORF">D1614_04085</name>
</gene>
<dbReference type="SUPFAM" id="SSF109604">
    <property type="entry name" value="HD-domain/PDEase-like"/>
    <property type="match status" value="1"/>
</dbReference>
<dbReference type="AlphaFoldDB" id="A0A399T314"/>
<keyword evidence="3" id="KW-1185">Reference proteome</keyword>
<dbReference type="Gene3D" id="1.20.58.1910">
    <property type="match status" value="1"/>
</dbReference>
<dbReference type="Proteomes" id="UP000265926">
    <property type="component" value="Unassembled WGS sequence"/>
</dbReference>